<dbReference type="EMBL" id="OBQF01000003">
    <property type="protein sequence ID" value="SOC41681.1"/>
    <property type="molecule type" value="Genomic_DNA"/>
</dbReference>
<proteinExistence type="predicted"/>
<organism evidence="1 2">
    <name type="scientific">Salinicoccus kekensis</name>
    <dbReference type="NCBI Taxonomy" id="714307"/>
    <lineage>
        <taxon>Bacteria</taxon>
        <taxon>Bacillati</taxon>
        <taxon>Bacillota</taxon>
        <taxon>Bacilli</taxon>
        <taxon>Bacillales</taxon>
        <taxon>Staphylococcaceae</taxon>
        <taxon>Salinicoccus</taxon>
    </lineage>
</organism>
<name>A0A285UN74_9STAP</name>
<dbReference type="AlphaFoldDB" id="A0A285UN74"/>
<accession>A0A285UN74</accession>
<evidence type="ECO:0000313" key="1">
    <source>
        <dbReference type="EMBL" id="SOC41681.1"/>
    </source>
</evidence>
<sequence length="37" mass="4172">MQTEYGIMEQFWTAQLCGLGEFPGLDSNTLCDTLNIM</sequence>
<keyword evidence="2" id="KW-1185">Reference proteome</keyword>
<dbReference type="Proteomes" id="UP000219412">
    <property type="component" value="Unassembled WGS sequence"/>
</dbReference>
<reference evidence="2" key="1">
    <citation type="submission" date="2017-08" db="EMBL/GenBank/DDBJ databases">
        <authorList>
            <person name="Varghese N."/>
            <person name="Submissions S."/>
        </authorList>
    </citation>
    <scope>NUCLEOTIDE SEQUENCE [LARGE SCALE GENOMIC DNA]</scope>
    <source>
        <strain evidence="2">DSM 23173</strain>
    </source>
</reference>
<protein>
    <submittedName>
        <fullName evidence="1">Uncharacterized protein</fullName>
    </submittedName>
</protein>
<evidence type="ECO:0000313" key="2">
    <source>
        <dbReference type="Proteomes" id="UP000219412"/>
    </source>
</evidence>
<gene>
    <name evidence="1" type="ORF">SAMN05878391_1374</name>
</gene>